<dbReference type="SUPFAM" id="SSF81593">
    <property type="entry name" value="Nucleotidyltransferase substrate binding subunit/domain"/>
    <property type="match status" value="1"/>
</dbReference>
<dbReference type="Proteomes" id="UP001333102">
    <property type="component" value="Chromosome"/>
</dbReference>
<reference evidence="3" key="1">
    <citation type="submission" date="2023-12" db="EMBL/GenBank/DDBJ databases">
        <title>Novel isolates from deep terrestrial aquifers shed light on the physiology and ecology of the class Limnochordia.</title>
        <authorList>
            <person name="Karnachuk O.V."/>
            <person name="Lukina A.P."/>
            <person name="Avakyan M.R."/>
            <person name="Kadnikov V."/>
            <person name="Begmatov S."/>
            <person name="Beletsky A.V."/>
            <person name="Mardanov A.V."/>
            <person name="Ravin N.V."/>
        </authorList>
    </citation>
    <scope>NUCLEOTIDE SEQUENCE [LARGE SCALE GENOMIC DNA]</scope>
    <source>
        <strain evidence="3">LN</strain>
    </source>
</reference>
<evidence type="ECO:0000313" key="2">
    <source>
        <dbReference type="EMBL" id="WRP13813.1"/>
    </source>
</evidence>
<sequence>MSVEKQRREAERWLRQAEDDLDAARLLLTSGKFAQAAFFSQQAGEKAMKAVWLATDADPWGHSLGRLVRDLPDPEVRVRFAPLLDAALALDKLYIPTRYPDALADLIPGEAYTQREAEGALAHSAAILRAVREWMAEQPQASPDG</sequence>
<evidence type="ECO:0000313" key="3">
    <source>
        <dbReference type="Proteomes" id="UP001333102"/>
    </source>
</evidence>
<accession>A0ABZ1BMU4</accession>
<name>A0ABZ1BMU4_9FIRM</name>
<proteinExistence type="predicted"/>
<protein>
    <submittedName>
        <fullName evidence="2">HEPN domain-containing protein</fullName>
    </submittedName>
</protein>
<organism evidence="2 3">
    <name type="scientific">Geochorda subterranea</name>
    <dbReference type="NCBI Taxonomy" id="3109564"/>
    <lineage>
        <taxon>Bacteria</taxon>
        <taxon>Bacillati</taxon>
        <taxon>Bacillota</taxon>
        <taxon>Limnochordia</taxon>
        <taxon>Limnochordales</taxon>
        <taxon>Geochordaceae</taxon>
        <taxon>Geochorda</taxon>
    </lineage>
</organism>
<dbReference type="SMART" id="SM00748">
    <property type="entry name" value="HEPN"/>
    <property type="match status" value="1"/>
</dbReference>
<evidence type="ECO:0000259" key="1">
    <source>
        <dbReference type="PROSITE" id="PS50910"/>
    </source>
</evidence>
<feature type="domain" description="HEPN" evidence="1">
    <location>
        <begin position="14"/>
        <end position="127"/>
    </location>
</feature>
<dbReference type="EMBL" id="CP141614">
    <property type="protein sequence ID" value="WRP13813.1"/>
    <property type="molecule type" value="Genomic_DNA"/>
</dbReference>
<gene>
    <name evidence="2" type="ORF">VLY81_10250</name>
</gene>
<dbReference type="PROSITE" id="PS50910">
    <property type="entry name" value="HEPN"/>
    <property type="match status" value="1"/>
</dbReference>
<dbReference type="Pfam" id="PF05168">
    <property type="entry name" value="HEPN"/>
    <property type="match status" value="1"/>
</dbReference>
<keyword evidence="3" id="KW-1185">Reference proteome</keyword>
<dbReference type="RefSeq" id="WP_324668069.1">
    <property type="nucleotide sequence ID" value="NZ_CP141614.1"/>
</dbReference>
<dbReference type="Gene3D" id="1.20.120.330">
    <property type="entry name" value="Nucleotidyltransferases domain 2"/>
    <property type="match status" value="1"/>
</dbReference>
<dbReference type="InterPro" id="IPR007842">
    <property type="entry name" value="HEPN_dom"/>
</dbReference>